<name>A0ABR7B379_9PSED</name>
<keyword evidence="1" id="KW-0812">Transmembrane</keyword>
<feature type="transmembrane region" description="Helical" evidence="1">
    <location>
        <begin position="149"/>
        <end position="169"/>
    </location>
</feature>
<keyword evidence="1" id="KW-0472">Membrane</keyword>
<reference evidence="2 3" key="1">
    <citation type="submission" date="2020-08" db="EMBL/GenBank/DDBJ databases">
        <title>Putative novel bacterial strains isolated from necrotic wheat leaf tissues caused by Xanthomonas translucens.</title>
        <authorList>
            <person name="Tambong J.T."/>
        </authorList>
    </citation>
    <scope>NUCLEOTIDE SEQUENCE [LARGE SCALE GENOMIC DNA]</scope>
    <source>
        <strain evidence="2 3">DOAB 1069</strain>
    </source>
</reference>
<accession>A0ABR7B379</accession>
<keyword evidence="3" id="KW-1185">Reference proteome</keyword>
<sequence>MGRSALTNDVNEAVYNEVSNKPSVPDFTKVTMVNSWSVKAYAHPTLSGDLCYCVLFLLSLLALLEGLLGGEVGMVRDFLVEFGSVGVTFYSYMWIFIVRQKTLYKYKIYEAGVELEYYIFYSRYAYIFLKGVAVFVVVCILAMLSIAPWLMLGAIIPASLLIIAAIKLLNWENPVEHHATDWARYDLVFIDRKRKMVVPSFHADPLAGFEVHLEKARIDDFVAFLKTVIPHAEFREAEWKW</sequence>
<feature type="transmembrane region" description="Helical" evidence="1">
    <location>
        <begin position="78"/>
        <end position="98"/>
    </location>
</feature>
<organism evidence="2 3">
    <name type="scientific">Pseudomonas folii</name>
    <dbReference type="NCBI Taxonomy" id="2762593"/>
    <lineage>
        <taxon>Bacteria</taxon>
        <taxon>Pseudomonadati</taxon>
        <taxon>Pseudomonadota</taxon>
        <taxon>Gammaproteobacteria</taxon>
        <taxon>Pseudomonadales</taxon>
        <taxon>Pseudomonadaceae</taxon>
        <taxon>Pseudomonas</taxon>
    </lineage>
</organism>
<keyword evidence="1" id="KW-1133">Transmembrane helix</keyword>
<dbReference type="RefSeq" id="WP_187521887.1">
    <property type="nucleotide sequence ID" value="NZ_JACONW010000066.1"/>
</dbReference>
<proteinExistence type="predicted"/>
<protein>
    <recommendedName>
        <fullName evidence="4">Permease</fullName>
    </recommendedName>
</protein>
<dbReference type="EMBL" id="JACONW010000066">
    <property type="protein sequence ID" value="MBC3951040.1"/>
    <property type="molecule type" value="Genomic_DNA"/>
</dbReference>
<dbReference type="Proteomes" id="UP000651852">
    <property type="component" value="Unassembled WGS sequence"/>
</dbReference>
<comment type="caution">
    <text evidence="2">The sequence shown here is derived from an EMBL/GenBank/DDBJ whole genome shotgun (WGS) entry which is preliminary data.</text>
</comment>
<evidence type="ECO:0000313" key="2">
    <source>
        <dbReference type="EMBL" id="MBC3951040.1"/>
    </source>
</evidence>
<evidence type="ECO:0000256" key="1">
    <source>
        <dbReference type="SAM" id="Phobius"/>
    </source>
</evidence>
<feature type="transmembrane region" description="Helical" evidence="1">
    <location>
        <begin position="124"/>
        <end position="143"/>
    </location>
</feature>
<feature type="transmembrane region" description="Helical" evidence="1">
    <location>
        <begin position="50"/>
        <end position="72"/>
    </location>
</feature>
<evidence type="ECO:0008006" key="4">
    <source>
        <dbReference type="Google" id="ProtNLM"/>
    </source>
</evidence>
<evidence type="ECO:0000313" key="3">
    <source>
        <dbReference type="Proteomes" id="UP000651852"/>
    </source>
</evidence>
<gene>
    <name evidence="2" type="ORF">H8S59_14835</name>
</gene>